<dbReference type="InterPro" id="IPR016181">
    <property type="entry name" value="Acyl_CoA_acyltransferase"/>
</dbReference>
<keyword evidence="3" id="KW-1185">Reference proteome</keyword>
<evidence type="ECO:0000313" key="2">
    <source>
        <dbReference type="EMBL" id="KIE48256.1"/>
    </source>
</evidence>
<dbReference type="Proteomes" id="UP000031366">
    <property type="component" value="Unassembled WGS sequence"/>
</dbReference>
<keyword evidence="2" id="KW-0808">Transferase</keyword>
<dbReference type="OrthoDB" id="423921at2"/>
<dbReference type="STRING" id="29341.RSJ17_10070"/>
<gene>
    <name evidence="2" type="ORF">U732_4049</name>
</gene>
<dbReference type="EMBL" id="AYSO01000011">
    <property type="protein sequence ID" value="KIE48256.1"/>
    <property type="molecule type" value="Genomic_DNA"/>
</dbReference>
<organism evidence="2 3">
    <name type="scientific">Clostridium argentinense CDC 2741</name>
    <dbReference type="NCBI Taxonomy" id="1418104"/>
    <lineage>
        <taxon>Bacteria</taxon>
        <taxon>Bacillati</taxon>
        <taxon>Bacillota</taxon>
        <taxon>Clostridia</taxon>
        <taxon>Eubacteriales</taxon>
        <taxon>Clostridiaceae</taxon>
        <taxon>Clostridium</taxon>
    </lineage>
</organism>
<dbReference type="RefSeq" id="WP_039630103.1">
    <property type="nucleotide sequence ID" value="NZ_AYSO01000011.1"/>
</dbReference>
<reference evidence="2 3" key="1">
    <citation type="journal article" date="2015" name="Infect. Genet. Evol.">
        <title>Genomic sequences of six botulinum neurotoxin-producing strains representing three clostridial species illustrate the mobility and diversity of botulinum neurotoxin genes.</title>
        <authorList>
            <person name="Smith T.J."/>
            <person name="Hill K.K."/>
            <person name="Xie G."/>
            <person name="Foley B.T."/>
            <person name="Williamson C.H."/>
            <person name="Foster J.T."/>
            <person name="Johnson S.L."/>
            <person name="Chertkov O."/>
            <person name="Teshima H."/>
            <person name="Gibbons H.S."/>
            <person name="Johnsky L.A."/>
            <person name="Karavis M.A."/>
            <person name="Smith L.A."/>
        </authorList>
    </citation>
    <scope>NUCLEOTIDE SEQUENCE [LARGE SCALE GENOMIC DNA]</scope>
    <source>
        <strain evidence="2 3">CDC 2741</strain>
    </source>
</reference>
<dbReference type="AlphaFoldDB" id="A0A0C1RCZ9"/>
<evidence type="ECO:0000259" key="1">
    <source>
        <dbReference type="PROSITE" id="PS51186"/>
    </source>
</evidence>
<evidence type="ECO:0000313" key="3">
    <source>
        <dbReference type="Proteomes" id="UP000031366"/>
    </source>
</evidence>
<proteinExistence type="predicted"/>
<protein>
    <submittedName>
        <fullName evidence="2">Acetyltransferase domain protein</fullName>
    </submittedName>
</protein>
<dbReference type="SUPFAM" id="SSF55729">
    <property type="entry name" value="Acyl-CoA N-acyltransferases (Nat)"/>
    <property type="match status" value="1"/>
</dbReference>
<dbReference type="PROSITE" id="PS51186">
    <property type="entry name" value="GNAT"/>
    <property type="match status" value="1"/>
</dbReference>
<name>A0A0C1RCZ9_9CLOT</name>
<dbReference type="GO" id="GO:0016747">
    <property type="term" value="F:acyltransferase activity, transferring groups other than amino-acyl groups"/>
    <property type="evidence" value="ECO:0007669"/>
    <property type="project" value="InterPro"/>
</dbReference>
<sequence length="182" mass="21391">MKYKFVSMNKKHAREMINNWKYEGEYSVYDYCNEEESLLEEESWGFGKFAALDENNNLIGELTIEFFEEVDESSEEDGYVDIKTVKNNPNKIYEMWIGFGLRPDLTGQGLGSEYVSECVDFAVNHHNYKGEYVRLGVAEFNKRAIKVYEKAGFKQFNTYDGSIADEKFKILWMKKVLRVRKD</sequence>
<feature type="domain" description="N-acetyltransferase" evidence="1">
    <location>
        <begin position="3"/>
        <end position="178"/>
    </location>
</feature>
<accession>A0A0C1RCZ9</accession>
<dbReference type="InterPro" id="IPR000182">
    <property type="entry name" value="GNAT_dom"/>
</dbReference>
<dbReference type="Pfam" id="PF00583">
    <property type="entry name" value="Acetyltransf_1"/>
    <property type="match status" value="1"/>
</dbReference>
<dbReference type="Gene3D" id="3.40.630.30">
    <property type="match status" value="1"/>
</dbReference>
<comment type="caution">
    <text evidence="2">The sequence shown here is derived from an EMBL/GenBank/DDBJ whole genome shotgun (WGS) entry which is preliminary data.</text>
</comment>